<keyword evidence="8" id="KW-1185">Reference proteome</keyword>
<name>A0A7N2R482_QUELO</name>
<evidence type="ECO:0000256" key="4">
    <source>
        <dbReference type="ARBA" id="ARBA00022763"/>
    </source>
</evidence>
<sequence length="390" mass="44121">MASSQKLTEYKRRHLENIRRNEEMMAALRIHSKATQLFSTSSKRQSSIKGVCESGSGLELGSLSWKPEYIRQFMPVKNRGITNLRFLPCSNVTTTLGMLGFGIYLYRPHLYAISGISMRQHSFLKMMSFAYILARVGKCSTQWNLHEMMINSIDFNSENYNIMATSSSNGTACIWDLRSINVDQPKPLKEVSHNRVVQSAYFSPSSSLAMTRGFCSAVFKPPAATKSRFHIPLDCLNYALLKLDETIKHSHFFAVICDIQQMLLITGKEHSKFKRPLLSLDSMKYTQDVTLIPNNLSLSWVVYLFLRANHEMNEWLAVVEECQTILQSTTGCFDLIASQVFVQLKIPDLVTVQSILQNPSLPGLSTTGCFDFFICLVEIALAFCCQPTLL</sequence>
<evidence type="ECO:0000256" key="3">
    <source>
        <dbReference type="ARBA" id="ARBA00022737"/>
    </source>
</evidence>
<dbReference type="InterPro" id="IPR015943">
    <property type="entry name" value="WD40/YVTN_repeat-like_dom_sf"/>
</dbReference>
<proteinExistence type="inferred from homology"/>
<dbReference type="SUPFAM" id="SSF50978">
    <property type="entry name" value="WD40 repeat-like"/>
    <property type="match status" value="1"/>
</dbReference>
<evidence type="ECO:0000256" key="1">
    <source>
        <dbReference type="ARBA" id="ARBA00005434"/>
    </source>
</evidence>
<comment type="similarity">
    <text evidence="1">Belongs to the WD repeat DDB2/WDR76 family.</text>
</comment>
<keyword evidence="4" id="KW-0227">DNA damage</keyword>
<dbReference type="InterPro" id="IPR001680">
    <property type="entry name" value="WD40_rpt"/>
</dbReference>
<protein>
    <submittedName>
        <fullName evidence="7">Uncharacterized protein</fullName>
    </submittedName>
</protein>
<dbReference type="PANTHER" id="PTHR14773:SF0">
    <property type="entry name" value="WD REPEAT-CONTAINING PROTEIN 76"/>
    <property type="match status" value="1"/>
</dbReference>
<dbReference type="GO" id="GO:0005634">
    <property type="term" value="C:nucleus"/>
    <property type="evidence" value="ECO:0007669"/>
    <property type="project" value="TreeGrafter"/>
</dbReference>
<reference evidence="7" key="2">
    <citation type="submission" date="2021-01" db="UniProtKB">
        <authorList>
            <consortium name="EnsemblPlants"/>
        </authorList>
    </citation>
    <scope>IDENTIFICATION</scope>
</reference>
<keyword evidence="3" id="KW-0677">Repeat</keyword>
<dbReference type="PROSITE" id="PS00678">
    <property type="entry name" value="WD_REPEATS_1"/>
    <property type="match status" value="1"/>
</dbReference>
<feature type="repeat" description="WD" evidence="6">
    <location>
        <begin position="143"/>
        <end position="179"/>
    </location>
</feature>
<dbReference type="AlphaFoldDB" id="A0A7N2R482"/>
<dbReference type="InParanoid" id="A0A7N2R482"/>
<dbReference type="GO" id="GO:2000001">
    <property type="term" value="P:regulation of DNA damage checkpoint"/>
    <property type="evidence" value="ECO:0007669"/>
    <property type="project" value="TreeGrafter"/>
</dbReference>
<reference evidence="7 8" key="1">
    <citation type="journal article" date="2016" name="G3 (Bethesda)">
        <title>First Draft Assembly and Annotation of the Genome of a California Endemic Oak Quercus lobata Nee (Fagaceae).</title>
        <authorList>
            <person name="Sork V.L."/>
            <person name="Fitz-Gibbon S.T."/>
            <person name="Puiu D."/>
            <person name="Crepeau M."/>
            <person name="Gugger P.F."/>
            <person name="Sherman R."/>
            <person name="Stevens K."/>
            <person name="Langley C.H."/>
            <person name="Pellegrini M."/>
            <person name="Salzberg S.L."/>
        </authorList>
    </citation>
    <scope>NUCLEOTIDE SEQUENCE [LARGE SCALE GENOMIC DNA]</scope>
    <source>
        <strain evidence="7 8">cv. SW786</strain>
    </source>
</reference>
<evidence type="ECO:0000256" key="2">
    <source>
        <dbReference type="ARBA" id="ARBA00022574"/>
    </source>
</evidence>
<dbReference type="Gramene" id="QL05p007971:mrna">
    <property type="protein sequence ID" value="QL05p007971:mrna"/>
    <property type="gene ID" value="QL05p007971"/>
</dbReference>
<evidence type="ECO:0000313" key="8">
    <source>
        <dbReference type="Proteomes" id="UP000594261"/>
    </source>
</evidence>
<dbReference type="GO" id="GO:0006974">
    <property type="term" value="P:DNA damage response"/>
    <property type="evidence" value="ECO:0007669"/>
    <property type="project" value="UniProtKB-KW"/>
</dbReference>
<dbReference type="Gene3D" id="2.130.10.10">
    <property type="entry name" value="YVTN repeat-like/Quinoprotein amine dehydrogenase"/>
    <property type="match status" value="1"/>
</dbReference>
<dbReference type="EnsemblPlants" id="QL05p007971:mrna">
    <property type="protein sequence ID" value="QL05p007971:mrna"/>
    <property type="gene ID" value="QL05p007971"/>
</dbReference>
<dbReference type="InterPro" id="IPR036322">
    <property type="entry name" value="WD40_repeat_dom_sf"/>
</dbReference>
<dbReference type="Proteomes" id="UP000594261">
    <property type="component" value="Chromosome 5"/>
</dbReference>
<dbReference type="SMART" id="SM00320">
    <property type="entry name" value="WD40"/>
    <property type="match status" value="1"/>
</dbReference>
<dbReference type="PROSITE" id="PS50082">
    <property type="entry name" value="WD_REPEATS_2"/>
    <property type="match status" value="1"/>
</dbReference>
<dbReference type="InterPro" id="IPR050853">
    <property type="entry name" value="WD_repeat_DNA-damage-binding"/>
</dbReference>
<accession>A0A7N2R482</accession>
<dbReference type="PANTHER" id="PTHR14773">
    <property type="entry name" value="WD REPEAT-CONTAINING PROTEIN 76"/>
    <property type="match status" value="1"/>
</dbReference>
<evidence type="ECO:0000256" key="5">
    <source>
        <dbReference type="ARBA" id="ARBA00023125"/>
    </source>
</evidence>
<keyword evidence="5" id="KW-0238">DNA-binding</keyword>
<keyword evidence="2 6" id="KW-0853">WD repeat</keyword>
<organism evidence="7 8">
    <name type="scientific">Quercus lobata</name>
    <name type="common">Valley oak</name>
    <dbReference type="NCBI Taxonomy" id="97700"/>
    <lineage>
        <taxon>Eukaryota</taxon>
        <taxon>Viridiplantae</taxon>
        <taxon>Streptophyta</taxon>
        <taxon>Embryophyta</taxon>
        <taxon>Tracheophyta</taxon>
        <taxon>Spermatophyta</taxon>
        <taxon>Magnoliopsida</taxon>
        <taxon>eudicotyledons</taxon>
        <taxon>Gunneridae</taxon>
        <taxon>Pentapetalae</taxon>
        <taxon>rosids</taxon>
        <taxon>fabids</taxon>
        <taxon>Fagales</taxon>
        <taxon>Fagaceae</taxon>
        <taxon>Quercus</taxon>
    </lineage>
</organism>
<dbReference type="InterPro" id="IPR019775">
    <property type="entry name" value="WD40_repeat_CS"/>
</dbReference>
<dbReference type="EMBL" id="LRBV02000005">
    <property type="status" value="NOT_ANNOTATED_CDS"/>
    <property type="molecule type" value="Genomic_DNA"/>
</dbReference>
<evidence type="ECO:0000313" key="7">
    <source>
        <dbReference type="EnsemblPlants" id="QL05p007971:mrna"/>
    </source>
</evidence>
<dbReference type="GO" id="GO:0003677">
    <property type="term" value="F:DNA binding"/>
    <property type="evidence" value="ECO:0007669"/>
    <property type="project" value="UniProtKB-KW"/>
</dbReference>
<evidence type="ECO:0000256" key="6">
    <source>
        <dbReference type="PROSITE-ProRule" id="PRU00221"/>
    </source>
</evidence>